<dbReference type="Pfam" id="PF01841">
    <property type="entry name" value="Transglut_core"/>
    <property type="match status" value="1"/>
</dbReference>
<dbReference type="EMBL" id="JBHTBN010000005">
    <property type="protein sequence ID" value="MFC7358031.1"/>
    <property type="molecule type" value="Genomic_DNA"/>
</dbReference>
<proteinExistence type="predicted"/>
<name>A0ABW2MWA2_9FLAO</name>
<dbReference type="InterPro" id="IPR002931">
    <property type="entry name" value="Transglutaminase-like"/>
</dbReference>
<dbReference type="InterPro" id="IPR038765">
    <property type="entry name" value="Papain-like_cys_pep_sf"/>
</dbReference>
<dbReference type="PANTHER" id="PTHR46333:SF2">
    <property type="entry name" value="CYTOKINESIS PROTEIN 3"/>
    <property type="match status" value="1"/>
</dbReference>
<dbReference type="InterPro" id="IPR052557">
    <property type="entry name" value="CAP/Cytokinesis_protein"/>
</dbReference>
<evidence type="ECO:0000259" key="1">
    <source>
        <dbReference type="Pfam" id="PF01841"/>
    </source>
</evidence>
<gene>
    <name evidence="2" type="ORF">ACFQO1_10050</name>
</gene>
<protein>
    <submittedName>
        <fullName evidence="2">Transglutaminase domain-containing protein</fullName>
    </submittedName>
</protein>
<feature type="domain" description="Transglutaminase-like" evidence="1">
    <location>
        <begin position="54"/>
        <end position="166"/>
    </location>
</feature>
<evidence type="ECO:0000313" key="2">
    <source>
        <dbReference type="EMBL" id="MFC7358031.1"/>
    </source>
</evidence>
<organism evidence="2 3">
    <name type="scientific">Jejudonia soesokkakensis</name>
    <dbReference type="NCBI Taxonomy" id="1323432"/>
    <lineage>
        <taxon>Bacteria</taxon>
        <taxon>Pseudomonadati</taxon>
        <taxon>Bacteroidota</taxon>
        <taxon>Flavobacteriia</taxon>
        <taxon>Flavobacteriales</taxon>
        <taxon>Flavobacteriaceae</taxon>
        <taxon>Jejudonia</taxon>
    </lineage>
</organism>
<evidence type="ECO:0000313" key="3">
    <source>
        <dbReference type="Proteomes" id="UP001596415"/>
    </source>
</evidence>
<comment type="caution">
    <text evidence="2">The sequence shown here is derived from an EMBL/GenBank/DDBJ whole genome shotgun (WGS) entry which is preliminary data.</text>
</comment>
<dbReference type="PANTHER" id="PTHR46333">
    <property type="entry name" value="CYTOKINESIS PROTEIN 3"/>
    <property type="match status" value="1"/>
</dbReference>
<reference evidence="3" key="1">
    <citation type="journal article" date="2019" name="Int. J. Syst. Evol. Microbiol.">
        <title>The Global Catalogue of Microorganisms (GCM) 10K type strain sequencing project: providing services to taxonomists for standard genome sequencing and annotation.</title>
        <authorList>
            <consortium name="The Broad Institute Genomics Platform"/>
            <consortium name="The Broad Institute Genome Sequencing Center for Infectious Disease"/>
            <person name="Wu L."/>
            <person name="Ma J."/>
        </authorList>
    </citation>
    <scope>NUCLEOTIDE SEQUENCE [LARGE SCALE GENOMIC DNA]</scope>
    <source>
        <strain evidence="3">CGMCC 1.16306</strain>
    </source>
</reference>
<dbReference type="Gene3D" id="3.10.620.30">
    <property type="match status" value="1"/>
</dbReference>
<keyword evidence="3" id="KW-1185">Reference proteome</keyword>
<dbReference type="SUPFAM" id="SSF54001">
    <property type="entry name" value="Cysteine proteinases"/>
    <property type="match status" value="1"/>
</dbReference>
<sequence>MIPQKMSFSNIKYLSVLLFVYSFTGFSQDYTRVDETIKLYPETFNSAEELSFFITRDFTSEEDKVRAMYSWMLANIEYDPEEYNKFDYSFKNYRERNEKEEKVRQKIIKRTLKTGKAVCEGYAMLFEKLCELQGISSYLVRGDVKSNFDDIGRPFKNKHMWNVIIINTKPYLFDATWGAGKWGGTSFIKEPDYFYYKANPEQLVKTHYPSMEEDTLLKNGSNNKESFAAMPLIIDKQLQLEHIETPKRGFLNGDEYSNEIPFVINAPAPETISYLDGNQKKTLLFIKNEDSFSFSVPYAGKAQNILIYFNDQPALAYRIK</sequence>
<dbReference type="RefSeq" id="WP_380217916.1">
    <property type="nucleotide sequence ID" value="NZ_JBHTBN010000005.1"/>
</dbReference>
<dbReference type="Proteomes" id="UP001596415">
    <property type="component" value="Unassembled WGS sequence"/>
</dbReference>
<accession>A0ABW2MWA2</accession>